<evidence type="ECO:0000313" key="1">
    <source>
        <dbReference type="EMBL" id="MPC65046.1"/>
    </source>
</evidence>
<name>A0A5B7H541_PORTR</name>
<organism evidence="1 2">
    <name type="scientific">Portunus trituberculatus</name>
    <name type="common">Swimming crab</name>
    <name type="synonym">Neptunus trituberculatus</name>
    <dbReference type="NCBI Taxonomy" id="210409"/>
    <lineage>
        <taxon>Eukaryota</taxon>
        <taxon>Metazoa</taxon>
        <taxon>Ecdysozoa</taxon>
        <taxon>Arthropoda</taxon>
        <taxon>Crustacea</taxon>
        <taxon>Multicrustacea</taxon>
        <taxon>Malacostraca</taxon>
        <taxon>Eumalacostraca</taxon>
        <taxon>Eucarida</taxon>
        <taxon>Decapoda</taxon>
        <taxon>Pleocyemata</taxon>
        <taxon>Brachyura</taxon>
        <taxon>Eubrachyura</taxon>
        <taxon>Portunoidea</taxon>
        <taxon>Portunidae</taxon>
        <taxon>Portuninae</taxon>
        <taxon>Portunus</taxon>
    </lineage>
</organism>
<evidence type="ECO:0000313" key="2">
    <source>
        <dbReference type="Proteomes" id="UP000324222"/>
    </source>
</evidence>
<gene>
    <name evidence="1" type="ORF">E2C01_059171</name>
</gene>
<protein>
    <submittedName>
        <fullName evidence="1">Uncharacterized protein</fullName>
    </submittedName>
</protein>
<dbReference type="EMBL" id="VSRR010022860">
    <property type="protein sequence ID" value="MPC65046.1"/>
    <property type="molecule type" value="Genomic_DNA"/>
</dbReference>
<comment type="caution">
    <text evidence="1">The sequence shown here is derived from an EMBL/GenBank/DDBJ whole genome shotgun (WGS) entry which is preliminary data.</text>
</comment>
<keyword evidence="2" id="KW-1185">Reference proteome</keyword>
<proteinExistence type="predicted"/>
<sequence length="118" mass="12670">MHPSLTPLPPALQRRGAVTETPMFADGRGSDVERSLLARLAPAISVTAGCDGLVVACCPQFLAEAPESAAQRVSQRLYQVIYRKSYVRASRENDDLLIENAPLEMMPLGGICNEVGTA</sequence>
<reference evidence="1 2" key="1">
    <citation type="submission" date="2019-05" db="EMBL/GenBank/DDBJ databases">
        <title>Another draft genome of Portunus trituberculatus and its Hox gene families provides insights of decapod evolution.</title>
        <authorList>
            <person name="Jeong J.-H."/>
            <person name="Song I."/>
            <person name="Kim S."/>
            <person name="Choi T."/>
            <person name="Kim D."/>
            <person name="Ryu S."/>
            <person name="Kim W."/>
        </authorList>
    </citation>
    <scope>NUCLEOTIDE SEQUENCE [LARGE SCALE GENOMIC DNA]</scope>
    <source>
        <tissue evidence="1">Muscle</tissue>
    </source>
</reference>
<dbReference type="AlphaFoldDB" id="A0A5B7H541"/>
<dbReference type="Proteomes" id="UP000324222">
    <property type="component" value="Unassembled WGS sequence"/>
</dbReference>
<accession>A0A5B7H541</accession>